<reference evidence="2" key="1">
    <citation type="journal article" date="2020" name="mSystems">
        <title>Genome- and Community-Level Interaction Insights into Carbon Utilization and Element Cycling Functions of Hydrothermarchaeota in Hydrothermal Sediment.</title>
        <authorList>
            <person name="Zhou Z."/>
            <person name="Liu Y."/>
            <person name="Xu W."/>
            <person name="Pan J."/>
            <person name="Luo Z.H."/>
            <person name="Li M."/>
        </authorList>
    </citation>
    <scope>NUCLEOTIDE SEQUENCE [LARGE SCALE GENOMIC DNA]</scope>
    <source>
        <strain evidence="2">SpSt-747</strain>
    </source>
</reference>
<evidence type="ECO:0000313" key="2">
    <source>
        <dbReference type="EMBL" id="HGI30491.1"/>
    </source>
</evidence>
<feature type="transmembrane region" description="Helical" evidence="1">
    <location>
        <begin position="541"/>
        <end position="565"/>
    </location>
</feature>
<feature type="transmembrane region" description="Helical" evidence="1">
    <location>
        <begin position="39"/>
        <end position="58"/>
    </location>
</feature>
<feature type="transmembrane region" description="Helical" evidence="1">
    <location>
        <begin position="577"/>
        <end position="601"/>
    </location>
</feature>
<feature type="transmembrane region" description="Helical" evidence="1">
    <location>
        <begin position="65"/>
        <end position="86"/>
    </location>
</feature>
<dbReference type="EMBL" id="DTFV01000057">
    <property type="protein sequence ID" value="HGI30491.1"/>
    <property type="molecule type" value="Genomic_DNA"/>
</dbReference>
<comment type="caution">
    <text evidence="2">The sequence shown here is derived from an EMBL/GenBank/DDBJ whole genome shotgun (WGS) entry which is preliminary data.</text>
</comment>
<feature type="transmembrane region" description="Helical" evidence="1">
    <location>
        <begin position="12"/>
        <end position="33"/>
    </location>
</feature>
<feature type="transmembrane region" description="Helical" evidence="1">
    <location>
        <begin position="98"/>
        <end position="118"/>
    </location>
</feature>
<name>A0A7V4DDQ8_9BACT</name>
<keyword evidence="1" id="KW-1133">Transmembrane helix</keyword>
<feature type="transmembrane region" description="Helical" evidence="1">
    <location>
        <begin position="730"/>
        <end position="752"/>
    </location>
</feature>
<sequence length="762" mass="85414">MERKALAQRVFLVAFVCLAGEMVLFRLFAFLFGHHFVSLPVALATLGYGASGTLSPLISERFRRFVFPLFGLSLLASIAAFLFLPLDVYQFFVRPLQWVYLGGLLFVAFFPFFFHGLLQITAFELFPEFFPSLYALNFVGSALGVGGAFLLLLVLDELRALFALLVLLIFAGNQGKKRLFALCFLPFLFLPLQPFLSPYAPSRAIAALPDTHLLGVYRNPAEYLEMFVSPHARSGLGLSPLFQGLPPESFILIYDHVTTAYFPQKVDSAFLEHLLVSLPFRAFRPDRVLVVEERDGLAVYAAWAAGVQAIDFVTRSSTFSAFLKEHVSFFPAHVHVGLPRKFIAAGRAFWDMVVLRIPVGRATVFPGSFSLEEDFLLTVEGIKSLFQVLDTRGIVVFSFFLQNPPSVLPKLVLLLREVLGEEELRKRLLVVKSLDFALLLVKKIPWTQNDLESVFSLVRKYAFDFVYGPWGEGEMERVFQTGKRYYRAVCTALEGKGSKLFDLRPPRDGRPYFGNFLRLSALGEALKEVGKRWLPFGGAGFLVVLFTLAVIGGFSGFFILLPCFLRKRLPSRYRFRFSLGGVLTGVGFMFVEIPLIVYLHVLLGFPLYAFSLLLGVLLFFSGLGSFFVFRKGMAFSRFLLLSHAAVLLGCFLGLFGLREAFLGFSPLWSLCAVLPILALVGWFLGFPFPLLSQSIRCTAPHLFGEVFAWNGFFSVFSSLLAHLVSLFWGLWIALFFAVLAYLAFSLLLYPFFSGEGNKANRS</sequence>
<dbReference type="AlphaFoldDB" id="A0A7V4DDQ8"/>
<keyword evidence="1" id="KW-0812">Transmembrane</keyword>
<feature type="transmembrane region" description="Helical" evidence="1">
    <location>
        <begin position="667"/>
        <end position="690"/>
    </location>
</feature>
<organism evidence="2">
    <name type="scientific">Candidatus Caldatribacterium californiense</name>
    <dbReference type="NCBI Taxonomy" id="1454726"/>
    <lineage>
        <taxon>Bacteria</taxon>
        <taxon>Pseudomonadati</taxon>
        <taxon>Atribacterota</taxon>
        <taxon>Atribacteria</taxon>
        <taxon>Atribacterales</taxon>
        <taxon>Candidatus Caldatribacteriaceae</taxon>
        <taxon>Candidatus Caldatribacterium</taxon>
    </lineage>
</organism>
<feature type="transmembrane region" description="Helical" evidence="1">
    <location>
        <begin position="607"/>
        <end position="629"/>
    </location>
</feature>
<proteinExistence type="predicted"/>
<gene>
    <name evidence="2" type="ORF">ENV30_04175</name>
</gene>
<evidence type="ECO:0000256" key="1">
    <source>
        <dbReference type="SAM" id="Phobius"/>
    </source>
</evidence>
<protein>
    <submittedName>
        <fullName evidence="2">Uncharacterized protein</fullName>
    </submittedName>
</protein>
<keyword evidence="1" id="KW-0472">Membrane</keyword>
<feature type="transmembrane region" description="Helical" evidence="1">
    <location>
        <begin position="638"/>
        <end position="655"/>
    </location>
</feature>
<accession>A0A7V4DDQ8</accession>
<feature type="transmembrane region" description="Helical" evidence="1">
    <location>
        <begin position="702"/>
        <end position="724"/>
    </location>
</feature>